<protein>
    <submittedName>
        <fullName evidence="1">Uncharacterized protein</fullName>
    </submittedName>
</protein>
<gene>
    <name evidence="1" type="ORF">FEZ63_02790</name>
</gene>
<dbReference type="EMBL" id="VCMV01000003">
    <property type="protein sequence ID" value="KAB0269051.1"/>
    <property type="molecule type" value="Genomic_DNA"/>
</dbReference>
<accession>A0A5N3PH45</accession>
<name>A0A5N3PH45_9HYPH</name>
<evidence type="ECO:0000313" key="1">
    <source>
        <dbReference type="EMBL" id="KAB0269051.1"/>
    </source>
</evidence>
<sequence length="90" mass="10022">MSDLQPTRRRLTILSALATGWLPWGVEWKPYLSLCGNEYILCCGHVMGRSEAQVFVDQGLLEAGDPDRFGRPTLVITERGKGWLGSNWGS</sequence>
<organism evidence="1 2">
    <name type="scientific">Microvirga brassicacearum</name>
    <dbReference type="NCBI Taxonomy" id="2580413"/>
    <lineage>
        <taxon>Bacteria</taxon>
        <taxon>Pseudomonadati</taxon>
        <taxon>Pseudomonadota</taxon>
        <taxon>Alphaproteobacteria</taxon>
        <taxon>Hyphomicrobiales</taxon>
        <taxon>Methylobacteriaceae</taxon>
        <taxon>Microvirga</taxon>
    </lineage>
</organism>
<dbReference type="AlphaFoldDB" id="A0A5N3PH45"/>
<evidence type="ECO:0000313" key="2">
    <source>
        <dbReference type="Proteomes" id="UP000325684"/>
    </source>
</evidence>
<dbReference type="Proteomes" id="UP000325684">
    <property type="component" value="Unassembled WGS sequence"/>
</dbReference>
<reference evidence="1 2" key="1">
    <citation type="journal article" date="2019" name="Microorganisms">
        <title>Genome Insights into the Novel Species Microvirga brassicacearum, a Rapeseed Endophyte with Biotechnological Potential.</title>
        <authorList>
            <person name="Jimenez-Gomez A."/>
            <person name="Saati-Santamaria Z."/>
            <person name="Igual J.M."/>
            <person name="Rivas R."/>
            <person name="Mateos P.F."/>
            <person name="Garcia-Fraile P."/>
        </authorList>
    </citation>
    <scope>NUCLEOTIDE SEQUENCE [LARGE SCALE GENOMIC DNA]</scope>
    <source>
        <strain evidence="1 2">CDVBN77</strain>
    </source>
</reference>
<proteinExistence type="predicted"/>
<comment type="caution">
    <text evidence="1">The sequence shown here is derived from an EMBL/GenBank/DDBJ whole genome shotgun (WGS) entry which is preliminary data.</text>
</comment>
<dbReference type="OrthoDB" id="8021478at2"/>
<dbReference type="RefSeq" id="WP_150942108.1">
    <property type="nucleotide sequence ID" value="NZ_VCMV01000003.1"/>
</dbReference>
<keyword evidence="2" id="KW-1185">Reference proteome</keyword>